<dbReference type="Pfam" id="PF13966">
    <property type="entry name" value="zf-RVT"/>
    <property type="match status" value="1"/>
</dbReference>
<keyword evidence="2" id="KW-1185">Reference proteome</keyword>
<protein>
    <submittedName>
        <fullName evidence="3">Uncharacterized protein LOC108834397</fullName>
    </submittedName>
</protein>
<dbReference type="InterPro" id="IPR026960">
    <property type="entry name" value="RVT-Znf"/>
</dbReference>
<dbReference type="GeneID" id="108834397"/>
<gene>
    <name evidence="3" type="primary">LOC108834397</name>
</gene>
<sequence length="225" mass="26149">MVGEGVYHSCGCQSVYKNATKTLCGRDVSTWKGRSSYKTKFYTQETWWNMRDSSAQVNWTRCVWFPMVTPRFAFIAWLALQNRLSTMDRISNWCQADTTCVLCKKEVQSRNHLFFKCSYSAHLWSYLTGGMLGVHYSEDWSSIITLITGGSLDRRKLYCVRYAFHAAVYAIWRERNGVKHGEKVLAMSVLKKLTEKGVRNKLGLVDKKGRRGMENVLQFWFQMRG</sequence>
<dbReference type="KEGG" id="rsz:108834397"/>
<evidence type="ECO:0000313" key="2">
    <source>
        <dbReference type="Proteomes" id="UP000504610"/>
    </source>
</evidence>
<organism evidence="2 3">
    <name type="scientific">Raphanus sativus</name>
    <name type="common">Radish</name>
    <name type="synonym">Raphanus raphanistrum var. sativus</name>
    <dbReference type="NCBI Taxonomy" id="3726"/>
    <lineage>
        <taxon>Eukaryota</taxon>
        <taxon>Viridiplantae</taxon>
        <taxon>Streptophyta</taxon>
        <taxon>Embryophyta</taxon>
        <taxon>Tracheophyta</taxon>
        <taxon>Spermatophyta</taxon>
        <taxon>Magnoliopsida</taxon>
        <taxon>eudicotyledons</taxon>
        <taxon>Gunneridae</taxon>
        <taxon>Pentapetalae</taxon>
        <taxon>rosids</taxon>
        <taxon>malvids</taxon>
        <taxon>Brassicales</taxon>
        <taxon>Brassicaceae</taxon>
        <taxon>Brassiceae</taxon>
        <taxon>Raphanus</taxon>
    </lineage>
</organism>
<dbReference type="Proteomes" id="UP000504610">
    <property type="component" value="Chromosome 4"/>
</dbReference>
<reference evidence="3" key="2">
    <citation type="submission" date="2025-08" db="UniProtKB">
        <authorList>
            <consortium name="RefSeq"/>
        </authorList>
    </citation>
    <scope>IDENTIFICATION</scope>
    <source>
        <tissue evidence="3">Leaf</tissue>
    </source>
</reference>
<evidence type="ECO:0000313" key="3">
    <source>
        <dbReference type="RefSeq" id="XP_018463234.1"/>
    </source>
</evidence>
<reference evidence="2" key="1">
    <citation type="journal article" date="2019" name="Database">
        <title>The radish genome database (RadishGD): an integrated information resource for radish genomics.</title>
        <authorList>
            <person name="Yu H.J."/>
            <person name="Baek S."/>
            <person name="Lee Y.J."/>
            <person name="Cho A."/>
            <person name="Mun J.H."/>
        </authorList>
    </citation>
    <scope>NUCLEOTIDE SEQUENCE [LARGE SCALE GENOMIC DNA]</scope>
    <source>
        <strain evidence="2">cv. WK10039</strain>
    </source>
</reference>
<evidence type="ECO:0000259" key="1">
    <source>
        <dbReference type="Pfam" id="PF13966"/>
    </source>
</evidence>
<proteinExistence type="predicted"/>
<dbReference type="OrthoDB" id="1033916at2759"/>
<name>A0A6J0LTX5_RAPSA</name>
<feature type="domain" description="Reverse transcriptase zinc-binding" evidence="1">
    <location>
        <begin position="41"/>
        <end position="124"/>
    </location>
</feature>
<dbReference type="RefSeq" id="XP_018463234.1">
    <property type="nucleotide sequence ID" value="XM_018607732.1"/>
</dbReference>
<dbReference type="AlphaFoldDB" id="A0A6J0LTX5"/>
<accession>A0A6J0LTX5</accession>